<reference evidence="1" key="1">
    <citation type="submission" date="2023-05" db="EMBL/GenBank/DDBJ databases">
        <authorList>
            <person name="Stuckert A."/>
        </authorList>
    </citation>
    <scope>NUCLEOTIDE SEQUENCE</scope>
</reference>
<accession>A0ABN9EMJ5</accession>
<evidence type="ECO:0000313" key="2">
    <source>
        <dbReference type="Proteomes" id="UP001162483"/>
    </source>
</evidence>
<gene>
    <name evidence="1" type="ORF">SPARVUS_LOCUS10318797</name>
</gene>
<comment type="caution">
    <text evidence="1">The sequence shown here is derived from an EMBL/GenBank/DDBJ whole genome shotgun (WGS) entry which is preliminary data.</text>
</comment>
<sequence>QNNGGICLCILWSEYGAAGIPRRRCRVIIPGRPLSSSVQQNLQTSSGATCSSVQQCAHHFFSLALASLLWAPGCDSLWLHGRVPTAHARETLHFVNGPVVFWDLSCVPEDYGEEGGRTTLWKWEWVPVKFRHLLPKGPQSLVISCTMSAVSDHLLYYVRSLCHLL</sequence>
<feature type="non-terminal residue" evidence="1">
    <location>
        <position position="1"/>
    </location>
</feature>
<dbReference type="Proteomes" id="UP001162483">
    <property type="component" value="Unassembled WGS sequence"/>
</dbReference>
<dbReference type="EMBL" id="CATNWA010015719">
    <property type="protein sequence ID" value="CAI9586094.1"/>
    <property type="molecule type" value="Genomic_DNA"/>
</dbReference>
<evidence type="ECO:0008006" key="3">
    <source>
        <dbReference type="Google" id="ProtNLM"/>
    </source>
</evidence>
<keyword evidence="2" id="KW-1185">Reference proteome</keyword>
<protein>
    <recommendedName>
        <fullName evidence="3">CST complex subunit CTC1</fullName>
    </recommendedName>
</protein>
<organism evidence="1 2">
    <name type="scientific">Staurois parvus</name>
    <dbReference type="NCBI Taxonomy" id="386267"/>
    <lineage>
        <taxon>Eukaryota</taxon>
        <taxon>Metazoa</taxon>
        <taxon>Chordata</taxon>
        <taxon>Craniata</taxon>
        <taxon>Vertebrata</taxon>
        <taxon>Euteleostomi</taxon>
        <taxon>Amphibia</taxon>
        <taxon>Batrachia</taxon>
        <taxon>Anura</taxon>
        <taxon>Neobatrachia</taxon>
        <taxon>Ranoidea</taxon>
        <taxon>Ranidae</taxon>
        <taxon>Staurois</taxon>
    </lineage>
</organism>
<evidence type="ECO:0000313" key="1">
    <source>
        <dbReference type="EMBL" id="CAI9586094.1"/>
    </source>
</evidence>
<name>A0ABN9EMJ5_9NEOB</name>
<proteinExistence type="predicted"/>